<keyword evidence="2" id="KW-1185">Reference proteome</keyword>
<sequence length="111" mass="12363">MRSISHPSSECRCQTAVQRPKKFKTESGGFRRFHICYNPPKHVSQDFLHSHLIDLDLNGICASAVDDAARNPGLSSKIQISAVLQVAPMSTSCCVHRHSTLISPFLYMDVH</sequence>
<dbReference type="Proteomes" id="UP000054485">
    <property type="component" value="Unassembled WGS sequence"/>
</dbReference>
<protein>
    <submittedName>
        <fullName evidence="1">Uncharacterized protein</fullName>
    </submittedName>
</protein>
<dbReference type="AlphaFoldDB" id="A0A0D0AYW8"/>
<dbReference type="InParanoid" id="A0A0D0AYW8"/>
<organism evidence="1 2">
    <name type="scientific">Suillus luteus UH-Slu-Lm8-n1</name>
    <dbReference type="NCBI Taxonomy" id="930992"/>
    <lineage>
        <taxon>Eukaryota</taxon>
        <taxon>Fungi</taxon>
        <taxon>Dikarya</taxon>
        <taxon>Basidiomycota</taxon>
        <taxon>Agaricomycotina</taxon>
        <taxon>Agaricomycetes</taxon>
        <taxon>Agaricomycetidae</taxon>
        <taxon>Boletales</taxon>
        <taxon>Suillineae</taxon>
        <taxon>Suillaceae</taxon>
        <taxon>Suillus</taxon>
    </lineage>
</organism>
<dbReference type="HOGENOM" id="CLU_2160084_0_0_1"/>
<proteinExistence type="predicted"/>
<evidence type="ECO:0000313" key="1">
    <source>
        <dbReference type="EMBL" id="KIK46936.1"/>
    </source>
</evidence>
<accession>A0A0D0AYW8</accession>
<evidence type="ECO:0000313" key="2">
    <source>
        <dbReference type="Proteomes" id="UP000054485"/>
    </source>
</evidence>
<reference evidence="2" key="2">
    <citation type="submission" date="2015-01" db="EMBL/GenBank/DDBJ databases">
        <title>Evolutionary Origins and Diversification of the Mycorrhizal Mutualists.</title>
        <authorList>
            <consortium name="DOE Joint Genome Institute"/>
            <consortium name="Mycorrhizal Genomics Consortium"/>
            <person name="Kohler A."/>
            <person name="Kuo A."/>
            <person name="Nagy L.G."/>
            <person name="Floudas D."/>
            <person name="Copeland A."/>
            <person name="Barry K.W."/>
            <person name="Cichocki N."/>
            <person name="Veneault-Fourrey C."/>
            <person name="LaButti K."/>
            <person name="Lindquist E.A."/>
            <person name="Lipzen A."/>
            <person name="Lundell T."/>
            <person name="Morin E."/>
            <person name="Murat C."/>
            <person name="Riley R."/>
            <person name="Ohm R."/>
            <person name="Sun H."/>
            <person name="Tunlid A."/>
            <person name="Henrissat B."/>
            <person name="Grigoriev I.V."/>
            <person name="Hibbett D.S."/>
            <person name="Martin F."/>
        </authorList>
    </citation>
    <scope>NUCLEOTIDE SEQUENCE [LARGE SCALE GENOMIC DNA]</scope>
    <source>
        <strain evidence="2">UH-Slu-Lm8-n1</strain>
    </source>
</reference>
<name>A0A0D0AYW8_9AGAM</name>
<reference evidence="1 2" key="1">
    <citation type="submission" date="2014-04" db="EMBL/GenBank/DDBJ databases">
        <authorList>
            <consortium name="DOE Joint Genome Institute"/>
            <person name="Kuo A."/>
            <person name="Ruytinx J."/>
            <person name="Rineau F."/>
            <person name="Colpaert J."/>
            <person name="Kohler A."/>
            <person name="Nagy L.G."/>
            <person name="Floudas D."/>
            <person name="Copeland A."/>
            <person name="Barry K.W."/>
            <person name="Cichocki N."/>
            <person name="Veneault-Fourrey C."/>
            <person name="LaButti K."/>
            <person name="Lindquist E.A."/>
            <person name="Lipzen A."/>
            <person name="Lundell T."/>
            <person name="Morin E."/>
            <person name="Murat C."/>
            <person name="Sun H."/>
            <person name="Tunlid A."/>
            <person name="Henrissat B."/>
            <person name="Grigoriev I.V."/>
            <person name="Hibbett D.S."/>
            <person name="Martin F."/>
            <person name="Nordberg H.P."/>
            <person name="Cantor M.N."/>
            <person name="Hua S.X."/>
        </authorList>
    </citation>
    <scope>NUCLEOTIDE SEQUENCE [LARGE SCALE GENOMIC DNA]</scope>
    <source>
        <strain evidence="1 2">UH-Slu-Lm8-n1</strain>
    </source>
</reference>
<dbReference type="EMBL" id="KN835153">
    <property type="protein sequence ID" value="KIK46936.1"/>
    <property type="molecule type" value="Genomic_DNA"/>
</dbReference>
<gene>
    <name evidence="1" type="ORF">CY34DRAFT_345599</name>
</gene>